<evidence type="ECO:0000256" key="5">
    <source>
        <dbReference type="ARBA" id="ARBA00029758"/>
    </source>
</evidence>
<dbReference type="Proteomes" id="UP000297065">
    <property type="component" value="Chromosome"/>
</dbReference>
<dbReference type="InterPro" id="IPR000888">
    <property type="entry name" value="RmlC-like"/>
</dbReference>
<evidence type="ECO:0000256" key="6">
    <source>
        <dbReference type="ARBA" id="ARBA00031424"/>
    </source>
</evidence>
<dbReference type="Gene3D" id="2.60.120.10">
    <property type="entry name" value="Jelly Rolls"/>
    <property type="match status" value="1"/>
</dbReference>
<evidence type="ECO:0000313" key="8">
    <source>
        <dbReference type="EMBL" id="QCC84775.1"/>
    </source>
</evidence>
<comment type="function">
    <text evidence="2">Catalyzes the epimerization of the C3' and C5'positions of dTDP-6-deoxy-D-xylo-4-hexulose, forming dTDP-6-deoxy-L-lyxo-4-hexulose.</text>
</comment>
<evidence type="ECO:0000256" key="2">
    <source>
        <dbReference type="ARBA" id="ARBA00001997"/>
    </source>
</evidence>
<accession>A0A4P7UFL4</accession>
<organism evidence="8 9">
    <name type="scientific">Desulfovibrio desulfuricans</name>
    <dbReference type="NCBI Taxonomy" id="876"/>
    <lineage>
        <taxon>Bacteria</taxon>
        <taxon>Pseudomonadati</taxon>
        <taxon>Thermodesulfobacteriota</taxon>
        <taxon>Desulfovibrionia</taxon>
        <taxon>Desulfovibrionales</taxon>
        <taxon>Desulfovibrionaceae</taxon>
        <taxon>Desulfovibrio</taxon>
    </lineage>
</organism>
<evidence type="ECO:0000256" key="1">
    <source>
        <dbReference type="ARBA" id="ARBA00001298"/>
    </source>
</evidence>
<dbReference type="InterPro" id="IPR011051">
    <property type="entry name" value="RmlC_Cupin_sf"/>
</dbReference>
<gene>
    <name evidence="8" type="ORF">DDIC_02545</name>
</gene>
<proteinExistence type="predicted"/>
<dbReference type="EC" id="5.1.3.13" evidence="3"/>
<evidence type="ECO:0000313" key="9">
    <source>
        <dbReference type="Proteomes" id="UP000297065"/>
    </source>
</evidence>
<evidence type="ECO:0000256" key="3">
    <source>
        <dbReference type="ARBA" id="ARBA00012098"/>
    </source>
</evidence>
<dbReference type="InterPro" id="IPR014710">
    <property type="entry name" value="RmlC-like_jellyroll"/>
</dbReference>
<comment type="catalytic activity">
    <reaction evidence="1">
        <text>dTDP-4-dehydro-6-deoxy-alpha-D-glucose = dTDP-4-dehydro-beta-L-rhamnose</text>
        <dbReference type="Rhea" id="RHEA:16969"/>
        <dbReference type="ChEBI" id="CHEBI:57649"/>
        <dbReference type="ChEBI" id="CHEBI:62830"/>
        <dbReference type="EC" id="5.1.3.13"/>
    </reaction>
</comment>
<protein>
    <recommendedName>
        <fullName evidence="4">dTDP-4-dehydrorhamnose 3,5-epimerase</fullName>
        <ecNumber evidence="3">5.1.3.13</ecNumber>
    </recommendedName>
    <alternativeName>
        <fullName evidence="6">Thymidine diphospho-4-keto-rhamnose 3,5-epimerase</fullName>
    </alternativeName>
    <alternativeName>
        <fullName evidence="5">dTDP-4-keto-6-deoxyglucose 3,5-epimerase</fullName>
    </alternativeName>
    <alternativeName>
        <fullName evidence="7">dTDP-6-deoxy-D-xylo-4-hexulose 3,5-epimerase</fullName>
    </alternativeName>
</protein>
<dbReference type="Pfam" id="PF00908">
    <property type="entry name" value="dTDP_sugar_isom"/>
    <property type="match status" value="1"/>
</dbReference>
<dbReference type="OrthoDB" id="9800680at2"/>
<dbReference type="EMBL" id="CP036295">
    <property type="protein sequence ID" value="QCC84775.1"/>
    <property type="molecule type" value="Genomic_DNA"/>
</dbReference>
<dbReference type="SUPFAM" id="SSF51182">
    <property type="entry name" value="RmlC-like cupins"/>
    <property type="match status" value="1"/>
</dbReference>
<reference evidence="8 9" key="1">
    <citation type="submission" date="2019-02" db="EMBL/GenBank/DDBJ databases">
        <title>Complete Genome Sequence of Desulfovibrio desulfuricans IC1, a Sulfonate Utilizing Anaerobe.</title>
        <authorList>
            <person name="Day L.A."/>
            <person name="De Leon K.B."/>
            <person name="Wall J.D."/>
        </authorList>
    </citation>
    <scope>NUCLEOTIDE SEQUENCE [LARGE SCALE GENOMIC DNA]</scope>
    <source>
        <strain evidence="8 9">IC1</strain>
    </source>
</reference>
<evidence type="ECO:0000256" key="7">
    <source>
        <dbReference type="ARBA" id="ARBA00033311"/>
    </source>
</evidence>
<evidence type="ECO:0000256" key="4">
    <source>
        <dbReference type="ARBA" id="ARBA00019595"/>
    </source>
</evidence>
<dbReference type="GO" id="GO:0008830">
    <property type="term" value="F:dTDP-4-dehydrorhamnose 3,5-epimerase activity"/>
    <property type="evidence" value="ECO:0007669"/>
    <property type="project" value="UniProtKB-EC"/>
</dbReference>
<dbReference type="AlphaFoldDB" id="A0A4P7UFL4"/>
<sequence length="36" mass="3949">MVYVLLGSVVGVAIDSRHGSTTLGKWFEVELSQQNQ</sequence>
<name>A0A4P7UFL4_DESDE</name>